<dbReference type="EMBL" id="JAUZQC010000012">
    <property type="protein sequence ID" value="KAK5862216.1"/>
    <property type="molecule type" value="Genomic_DNA"/>
</dbReference>
<dbReference type="Proteomes" id="UP001346869">
    <property type="component" value="Unassembled WGS sequence"/>
</dbReference>
<organism evidence="2 3">
    <name type="scientific">Eleginops maclovinus</name>
    <name type="common">Patagonian blennie</name>
    <name type="synonym">Eleginus maclovinus</name>
    <dbReference type="NCBI Taxonomy" id="56733"/>
    <lineage>
        <taxon>Eukaryota</taxon>
        <taxon>Metazoa</taxon>
        <taxon>Chordata</taxon>
        <taxon>Craniata</taxon>
        <taxon>Vertebrata</taxon>
        <taxon>Euteleostomi</taxon>
        <taxon>Actinopterygii</taxon>
        <taxon>Neopterygii</taxon>
        <taxon>Teleostei</taxon>
        <taxon>Neoteleostei</taxon>
        <taxon>Acanthomorphata</taxon>
        <taxon>Eupercaria</taxon>
        <taxon>Perciformes</taxon>
        <taxon>Notothenioidei</taxon>
        <taxon>Eleginopidae</taxon>
        <taxon>Eleginops</taxon>
    </lineage>
</organism>
<proteinExistence type="predicted"/>
<accession>A0AAN7XDB9</accession>
<feature type="region of interest" description="Disordered" evidence="1">
    <location>
        <begin position="33"/>
        <end position="60"/>
    </location>
</feature>
<evidence type="ECO:0000313" key="2">
    <source>
        <dbReference type="EMBL" id="KAK5862216.1"/>
    </source>
</evidence>
<comment type="caution">
    <text evidence="2">The sequence shown here is derived from an EMBL/GenBank/DDBJ whole genome shotgun (WGS) entry which is preliminary data.</text>
</comment>
<evidence type="ECO:0000313" key="3">
    <source>
        <dbReference type="Proteomes" id="UP001346869"/>
    </source>
</evidence>
<keyword evidence="3" id="KW-1185">Reference proteome</keyword>
<reference evidence="2 3" key="1">
    <citation type="journal article" date="2023" name="Genes (Basel)">
        <title>Chromosome-Level Genome Assembly and Circadian Gene Repertoire of the Patagonia Blennie Eleginops maclovinus-The Closest Ancestral Proxy of Antarctic Cryonotothenioids.</title>
        <authorList>
            <person name="Cheng C.C."/>
            <person name="Rivera-Colon A.G."/>
            <person name="Minhas B.F."/>
            <person name="Wilson L."/>
            <person name="Rayamajhi N."/>
            <person name="Vargas-Chacoff L."/>
            <person name="Catchen J.M."/>
        </authorList>
    </citation>
    <scope>NUCLEOTIDE SEQUENCE [LARGE SCALE GENOMIC DNA]</scope>
    <source>
        <strain evidence="2">JMC-PN-2008</strain>
    </source>
</reference>
<dbReference type="AlphaFoldDB" id="A0AAN7XDB9"/>
<gene>
    <name evidence="2" type="ORF">PBY51_017636</name>
</gene>
<protein>
    <submittedName>
        <fullName evidence="2">Uncharacterized protein</fullName>
    </submittedName>
</protein>
<sequence length="96" mass="10102">MSGGNASLLYTSQREFGPGCGLVSSTQQGAFLSGLPRGGAPAAASNTGQEERRGNGCWDGKMLDDSRKRTCAGFMKSSGGTERRSHKKIFVLVFSP</sequence>
<evidence type="ECO:0000256" key="1">
    <source>
        <dbReference type="SAM" id="MobiDB-lite"/>
    </source>
</evidence>
<reference evidence="2 3" key="2">
    <citation type="journal article" date="2023" name="Mol. Biol. Evol.">
        <title>Genomics of Secondarily Temperate Adaptation in the Only Non-Antarctic Icefish.</title>
        <authorList>
            <person name="Rivera-Colon A.G."/>
            <person name="Rayamajhi N."/>
            <person name="Minhas B.F."/>
            <person name="Madrigal G."/>
            <person name="Bilyk K.T."/>
            <person name="Yoon V."/>
            <person name="Hune M."/>
            <person name="Gregory S."/>
            <person name="Cheng C.H.C."/>
            <person name="Catchen J.M."/>
        </authorList>
    </citation>
    <scope>NUCLEOTIDE SEQUENCE [LARGE SCALE GENOMIC DNA]</scope>
    <source>
        <strain evidence="2">JMC-PN-2008</strain>
    </source>
</reference>
<name>A0AAN7XDB9_ELEMC</name>